<protein>
    <submittedName>
        <fullName evidence="1">Uncharacterized protein</fullName>
    </submittedName>
</protein>
<dbReference type="RefSeq" id="WP_259508982.1">
    <property type="nucleotide sequence ID" value="NZ_JANLCM010000002.1"/>
</dbReference>
<sequence>MTTKIIPAQIAAQMPHRSDFDIVELVSSLVGEAIRRQCWLMFLDEEHRPLPLIVPYADFDLDPPDDEIAKYGALACGMARTTGAASILLTWERPGGSELDDAERSLLSAVSGAIAVGGVPVRARLLSFSDGVRLLPEESS</sequence>
<name>A0ABT2GVA8_9MICO</name>
<dbReference type="Proteomes" id="UP001165584">
    <property type="component" value="Unassembled WGS sequence"/>
</dbReference>
<dbReference type="EMBL" id="JANLCM010000002">
    <property type="protein sequence ID" value="MCS5719492.1"/>
    <property type="molecule type" value="Genomic_DNA"/>
</dbReference>
<keyword evidence="2" id="KW-1185">Reference proteome</keyword>
<organism evidence="1 2">
    <name type="scientific">Herbiconiux aconitum</name>
    <dbReference type="NCBI Taxonomy" id="2970913"/>
    <lineage>
        <taxon>Bacteria</taxon>
        <taxon>Bacillati</taxon>
        <taxon>Actinomycetota</taxon>
        <taxon>Actinomycetes</taxon>
        <taxon>Micrococcales</taxon>
        <taxon>Microbacteriaceae</taxon>
        <taxon>Herbiconiux</taxon>
    </lineage>
</organism>
<reference evidence="1" key="1">
    <citation type="submission" date="2022-08" db="EMBL/GenBank/DDBJ databases">
        <authorList>
            <person name="Deng Y."/>
            <person name="Han X.-F."/>
            <person name="Zhang Y.-Q."/>
        </authorList>
    </citation>
    <scope>NUCLEOTIDE SEQUENCE</scope>
    <source>
        <strain evidence="1">CPCC 205763</strain>
    </source>
</reference>
<accession>A0ABT2GVA8</accession>
<gene>
    <name evidence="1" type="ORF">N1027_15245</name>
</gene>
<proteinExistence type="predicted"/>
<comment type="caution">
    <text evidence="1">The sequence shown here is derived from an EMBL/GenBank/DDBJ whole genome shotgun (WGS) entry which is preliminary data.</text>
</comment>
<evidence type="ECO:0000313" key="1">
    <source>
        <dbReference type="EMBL" id="MCS5719492.1"/>
    </source>
</evidence>
<evidence type="ECO:0000313" key="2">
    <source>
        <dbReference type="Proteomes" id="UP001165584"/>
    </source>
</evidence>